<name>A0A9D3UT83_9ROSI</name>
<evidence type="ECO:0000256" key="4">
    <source>
        <dbReference type="ARBA" id="ARBA00022643"/>
    </source>
</evidence>
<evidence type="ECO:0000259" key="6">
    <source>
        <dbReference type="Pfam" id="PF00724"/>
    </source>
</evidence>
<evidence type="ECO:0000313" key="7">
    <source>
        <dbReference type="EMBL" id="KAH1057000.1"/>
    </source>
</evidence>
<keyword evidence="8" id="KW-1185">Reference proteome</keyword>
<keyword evidence="4" id="KW-0288">FMN</keyword>
<dbReference type="GO" id="GO:0005777">
    <property type="term" value="C:peroxisome"/>
    <property type="evidence" value="ECO:0007669"/>
    <property type="project" value="TreeGrafter"/>
</dbReference>
<feature type="domain" description="NADH:flavin oxidoreductase/NADH oxidase N-terminal" evidence="6">
    <location>
        <begin position="12"/>
        <end position="206"/>
    </location>
</feature>
<dbReference type="PANTHER" id="PTHR22893">
    <property type="entry name" value="NADH OXIDOREDUCTASE-RELATED"/>
    <property type="match status" value="1"/>
</dbReference>
<dbReference type="PANTHER" id="PTHR22893:SF112">
    <property type="entry name" value="12-OXOPHYTODIENOATE REDUCTASE 3"/>
    <property type="match status" value="1"/>
</dbReference>
<comment type="cofactor">
    <cofactor evidence="1">
        <name>FMN</name>
        <dbReference type="ChEBI" id="CHEBI:58210"/>
    </cofactor>
</comment>
<dbReference type="InterPro" id="IPR045247">
    <property type="entry name" value="Oye-like"/>
</dbReference>
<keyword evidence="3" id="KW-0285">Flavoprotein</keyword>
<dbReference type="Proteomes" id="UP000828251">
    <property type="component" value="Unassembled WGS sequence"/>
</dbReference>
<gene>
    <name evidence="7" type="ORF">J1N35_035065</name>
</gene>
<proteinExistence type="inferred from homology"/>
<evidence type="ECO:0000256" key="2">
    <source>
        <dbReference type="ARBA" id="ARBA00005979"/>
    </source>
</evidence>
<comment type="caution">
    <text evidence="7">The sequence shown here is derived from an EMBL/GenBank/DDBJ whole genome shotgun (WGS) entry which is preliminary data.</text>
</comment>
<keyword evidence="5" id="KW-0521">NADP</keyword>
<dbReference type="SUPFAM" id="SSF51395">
    <property type="entry name" value="FMN-linked oxidoreductases"/>
    <property type="match status" value="1"/>
</dbReference>
<sequence>MPDGSYGIYPKPRALQISEILEVVQHYRTVALNAIQANFDGIEIHGVHRYLIDQFLKDRINDHRDEYGGSLANRSEAVGADRIAVQISPTIDHLDATGFNSLNLGLAVIERLNELQLKLRSKLTYLHVTRPRYHAYGQTESGRHGSENEETHLMKTSKKSYEETFMCSGGFTRELGTQAVAEGDADLVLYGHLFISNPDMVFRLRINVP</sequence>
<evidence type="ECO:0000256" key="5">
    <source>
        <dbReference type="ARBA" id="ARBA00022857"/>
    </source>
</evidence>
<dbReference type="GO" id="GO:0009695">
    <property type="term" value="P:jasmonic acid biosynthetic process"/>
    <property type="evidence" value="ECO:0007669"/>
    <property type="project" value="TreeGrafter"/>
</dbReference>
<dbReference type="AlphaFoldDB" id="A0A9D3UT83"/>
<dbReference type="GO" id="GO:0010181">
    <property type="term" value="F:FMN binding"/>
    <property type="evidence" value="ECO:0007669"/>
    <property type="project" value="InterPro"/>
</dbReference>
<dbReference type="EMBL" id="JAIQCV010000010">
    <property type="protein sequence ID" value="KAH1057000.1"/>
    <property type="molecule type" value="Genomic_DNA"/>
</dbReference>
<dbReference type="OrthoDB" id="1663137at2759"/>
<reference evidence="7 8" key="1">
    <citation type="journal article" date="2021" name="Plant Biotechnol. J.">
        <title>Multi-omics assisted identification of the key and species-specific regulatory components of drought-tolerant mechanisms in Gossypium stocksii.</title>
        <authorList>
            <person name="Yu D."/>
            <person name="Ke L."/>
            <person name="Zhang D."/>
            <person name="Wu Y."/>
            <person name="Sun Y."/>
            <person name="Mei J."/>
            <person name="Sun J."/>
            <person name="Sun Y."/>
        </authorList>
    </citation>
    <scope>NUCLEOTIDE SEQUENCE [LARGE SCALE GENOMIC DNA]</scope>
    <source>
        <strain evidence="8">cv. E1</strain>
        <tissue evidence="7">Leaf</tissue>
    </source>
</reference>
<organism evidence="7 8">
    <name type="scientific">Gossypium stocksii</name>
    <dbReference type="NCBI Taxonomy" id="47602"/>
    <lineage>
        <taxon>Eukaryota</taxon>
        <taxon>Viridiplantae</taxon>
        <taxon>Streptophyta</taxon>
        <taxon>Embryophyta</taxon>
        <taxon>Tracheophyta</taxon>
        <taxon>Spermatophyta</taxon>
        <taxon>Magnoliopsida</taxon>
        <taxon>eudicotyledons</taxon>
        <taxon>Gunneridae</taxon>
        <taxon>Pentapetalae</taxon>
        <taxon>rosids</taxon>
        <taxon>malvids</taxon>
        <taxon>Malvales</taxon>
        <taxon>Malvaceae</taxon>
        <taxon>Malvoideae</taxon>
        <taxon>Gossypium</taxon>
    </lineage>
</organism>
<accession>A0A9D3UT83</accession>
<evidence type="ECO:0000256" key="1">
    <source>
        <dbReference type="ARBA" id="ARBA00001917"/>
    </source>
</evidence>
<dbReference type="Gene3D" id="3.20.20.70">
    <property type="entry name" value="Aldolase class I"/>
    <property type="match status" value="1"/>
</dbReference>
<dbReference type="InterPro" id="IPR013785">
    <property type="entry name" value="Aldolase_TIM"/>
</dbReference>
<comment type="similarity">
    <text evidence="2">Belongs to the NADH:flavin oxidoreductase/NADH oxidase family.</text>
</comment>
<dbReference type="GO" id="GO:0016629">
    <property type="term" value="F:12-oxophytodienoate reductase activity"/>
    <property type="evidence" value="ECO:0007669"/>
    <property type="project" value="TreeGrafter"/>
</dbReference>
<dbReference type="Pfam" id="PF00724">
    <property type="entry name" value="Oxidored_FMN"/>
    <property type="match status" value="1"/>
</dbReference>
<evidence type="ECO:0000313" key="8">
    <source>
        <dbReference type="Proteomes" id="UP000828251"/>
    </source>
</evidence>
<protein>
    <recommendedName>
        <fullName evidence="6">NADH:flavin oxidoreductase/NADH oxidase N-terminal domain-containing protein</fullName>
    </recommendedName>
</protein>
<evidence type="ECO:0000256" key="3">
    <source>
        <dbReference type="ARBA" id="ARBA00022630"/>
    </source>
</evidence>
<dbReference type="InterPro" id="IPR001155">
    <property type="entry name" value="OxRdtase_FMN_N"/>
</dbReference>
<dbReference type="GO" id="GO:0031408">
    <property type="term" value="P:oxylipin biosynthetic process"/>
    <property type="evidence" value="ECO:0007669"/>
    <property type="project" value="TreeGrafter"/>
</dbReference>